<feature type="compositionally biased region" description="Basic and acidic residues" evidence="2">
    <location>
        <begin position="394"/>
        <end position="407"/>
    </location>
</feature>
<comment type="caution">
    <text evidence="3">The sequence shown here is derived from an EMBL/GenBank/DDBJ whole genome shotgun (WGS) entry which is preliminary data.</text>
</comment>
<dbReference type="Proteomes" id="UP000532311">
    <property type="component" value="Unassembled WGS sequence"/>
</dbReference>
<evidence type="ECO:0000313" key="4">
    <source>
        <dbReference type="Proteomes" id="UP000532311"/>
    </source>
</evidence>
<dbReference type="EMBL" id="JAAQPF010000381">
    <property type="protein sequence ID" value="KAF5704064.1"/>
    <property type="molecule type" value="Genomic_DNA"/>
</dbReference>
<evidence type="ECO:0000313" key="3">
    <source>
        <dbReference type="EMBL" id="KAF5704064.1"/>
    </source>
</evidence>
<gene>
    <name evidence="3" type="ORF">FGLOB1_8704</name>
</gene>
<feature type="region of interest" description="Disordered" evidence="2">
    <location>
        <begin position="382"/>
        <end position="407"/>
    </location>
</feature>
<organism evidence="3 4">
    <name type="scientific">Fusarium globosum</name>
    <dbReference type="NCBI Taxonomy" id="78864"/>
    <lineage>
        <taxon>Eukaryota</taxon>
        <taxon>Fungi</taxon>
        <taxon>Dikarya</taxon>
        <taxon>Ascomycota</taxon>
        <taxon>Pezizomycotina</taxon>
        <taxon>Sordariomycetes</taxon>
        <taxon>Hypocreomycetidae</taxon>
        <taxon>Hypocreales</taxon>
        <taxon>Nectriaceae</taxon>
        <taxon>Fusarium</taxon>
        <taxon>Fusarium fujikuroi species complex</taxon>
    </lineage>
</organism>
<keyword evidence="1" id="KW-0175">Coiled coil</keyword>
<evidence type="ECO:0000256" key="1">
    <source>
        <dbReference type="SAM" id="Coils"/>
    </source>
</evidence>
<protein>
    <submittedName>
        <fullName evidence="3">Acyl dehydrogenase</fullName>
    </submittedName>
</protein>
<feature type="coiled-coil region" evidence="1">
    <location>
        <begin position="66"/>
        <end position="114"/>
    </location>
</feature>
<dbReference type="AlphaFoldDB" id="A0A8H5Y1R6"/>
<name>A0A8H5Y1R6_9HYPO</name>
<evidence type="ECO:0000256" key="2">
    <source>
        <dbReference type="SAM" id="MobiDB-lite"/>
    </source>
</evidence>
<accession>A0A8H5Y1R6</accession>
<feature type="region of interest" description="Disordered" evidence="2">
    <location>
        <begin position="1"/>
        <end position="20"/>
    </location>
</feature>
<sequence>MSSNELPQRPKRKHSEDETEDDIIEALRRWKKRELSPESSKQAETLLDAATKSRDNSLLQSSFDFFEAKQKQKQEAKSNSAALANKIQDLEAQLQQAKAELEESQAEERRVQAQISDLHFMLEYGDWYGLLIKAMRPHESKIQQEDFEDKIRPMFVSAHHAHATQVRVAGMAEAAAENRQYTGPNDEQKKVLAQEFRDIQPNAQRAARWDCLNGRQTTSSHEMIEAEKKSILEWRENGEDQSLAPGTPFLDRIERMCLEAGVSRVQCLDWVQKYAERNSTCHNPPPKVSQFWKQDAAGVDIEVEEKEAHTAIDWAAMKSAVENRKADIEVEYSNGILSDERRVYILELMDHFWSFYSNGTEPDGTPTPTAFAKSEAKQCWGERATSMPNPPQDYLKEYHSGKWDDLQ</sequence>
<reference evidence="3 4" key="1">
    <citation type="submission" date="2020-05" db="EMBL/GenBank/DDBJ databases">
        <title>Identification and distribution of gene clusters putatively required for synthesis of sphingolipid metabolism inhibitors in phylogenetically diverse species of the filamentous fungus Fusarium.</title>
        <authorList>
            <person name="Kim H.-S."/>
            <person name="Busman M."/>
            <person name="Brown D.W."/>
            <person name="Divon H."/>
            <person name="Uhlig S."/>
            <person name="Proctor R.H."/>
        </authorList>
    </citation>
    <scope>NUCLEOTIDE SEQUENCE [LARGE SCALE GENOMIC DNA]</scope>
    <source>
        <strain evidence="3 4">NRRL 26131</strain>
    </source>
</reference>
<proteinExistence type="predicted"/>
<keyword evidence="4" id="KW-1185">Reference proteome</keyword>